<dbReference type="EMBL" id="JBHLUD010000013">
    <property type="protein sequence ID" value="MFC0547001.1"/>
    <property type="molecule type" value="Genomic_DNA"/>
</dbReference>
<protein>
    <recommendedName>
        <fullName evidence="3">HicB family protein</fullName>
    </recommendedName>
</protein>
<gene>
    <name evidence="1" type="ORF">ACFFH7_36210</name>
</gene>
<dbReference type="RefSeq" id="WP_273937234.1">
    <property type="nucleotide sequence ID" value="NZ_CP097263.1"/>
</dbReference>
<proteinExistence type="predicted"/>
<accession>A0ABV6N4S3</accession>
<sequence>MKTFDAVATREGKWWVVQVEGVGATQGRTADEAEQMAVDLVVAMLGLEAHEVDVTIDFHLPGDGGKQVAEACEAHCKASVAMEAAAVKPALINGKTGAVVAPNGRR</sequence>
<evidence type="ECO:0008006" key="3">
    <source>
        <dbReference type="Google" id="ProtNLM"/>
    </source>
</evidence>
<dbReference type="Proteomes" id="UP001589810">
    <property type="component" value="Unassembled WGS sequence"/>
</dbReference>
<keyword evidence="2" id="KW-1185">Reference proteome</keyword>
<comment type="caution">
    <text evidence="1">The sequence shown here is derived from an EMBL/GenBank/DDBJ whole genome shotgun (WGS) entry which is preliminary data.</text>
</comment>
<evidence type="ECO:0000313" key="2">
    <source>
        <dbReference type="Proteomes" id="UP001589810"/>
    </source>
</evidence>
<reference evidence="1 2" key="1">
    <citation type="submission" date="2024-09" db="EMBL/GenBank/DDBJ databases">
        <authorList>
            <person name="Sun Q."/>
            <person name="Mori K."/>
        </authorList>
    </citation>
    <scope>NUCLEOTIDE SEQUENCE [LARGE SCALE GENOMIC DNA]</scope>
    <source>
        <strain evidence="1 2">TBRC 1432</strain>
    </source>
</reference>
<name>A0ABV6N4S3_9PSEU</name>
<evidence type="ECO:0000313" key="1">
    <source>
        <dbReference type="EMBL" id="MFC0547001.1"/>
    </source>
</evidence>
<organism evidence="1 2">
    <name type="scientific">Kutzneria chonburiensis</name>
    <dbReference type="NCBI Taxonomy" id="1483604"/>
    <lineage>
        <taxon>Bacteria</taxon>
        <taxon>Bacillati</taxon>
        <taxon>Actinomycetota</taxon>
        <taxon>Actinomycetes</taxon>
        <taxon>Pseudonocardiales</taxon>
        <taxon>Pseudonocardiaceae</taxon>
        <taxon>Kutzneria</taxon>
    </lineage>
</organism>